<dbReference type="PANTHER" id="PTHR40044">
    <property type="entry name" value="INTEGRAL MEMBRANE PROTEIN-RELATED"/>
    <property type="match status" value="1"/>
</dbReference>
<feature type="transmembrane region" description="Helical" evidence="1">
    <location>
        <begin position="60"/>
        <end position="77"/>
    </location>
</feature>
<accession>A0A2R7ZR38</accession>
<dbReference type="Pfam" id="PF06177">
    <property type="entry name" value="QueT"/>
    <property type="match status" value="1"/>
</dbReference>
<dbReference type="AlphaFoldDB" id="A0A2R7ZR38"/>
<dbReference type="PIRSF" id="PIRSF031501">
    <property type="entry name" value="QueT"/>
    <property type="match status" value="1"/>
</dbReference>
<feature type="transmembrane region" description="Helical" evidence="1">
    <location>
        <begin position="140"/>
        <end position="161"/>
    </location>
</feature>
<dbReference type="STRING" id="2748.CDIV41_270015"/>
<dbReference type="RefSeq" id="WP_074402109.1">
    <property type="nucleotide sequence ID" value="NZ_CBCPJQ010000002.1"/>
</dbReference>
<reference evidence="2 3" key="1">
    <citation type="journal article" date="2018" name="Int. J. Food Microbiol.">
        <title>Growth of Carnobacterium spp. isolated from chilled vacuum-packaged meat under relevant acidic conditions.</title>
        <authorList>
            <person name="Zhang P."/>
            <person name="Badoni M."/>
            <person name="Ganzle M."/>
            <person name="Yang X."/>
        </authorList>
    </citation>
    <scope>NUCLEOTIDE SEQUENCE [LARGE SCALE GENOMIC DNA]</scope>
    <source>
        <strain evidence="2 3">B2</strain>
    </source>
</reference>
<dbReference type="PANTHER" id="PTHR40044:SF1">
    <property type="entry name" value="INTEGRAL MEMBRANE PROTEIN"/>
    <property type="match status" value="1"/>
</dbReference>
<evidence type="ECO:0000313" key="2">
    <source>
        <dbReference type="EMBL" id="TFJ28556.1"/>
    </source>
</evidence>
<keyword evidence="1" id="KW-0812">Transmembrane</keyword>
<sequence>MNQSKTRQVSKWSIGAISKMGMVTALYVAVTIFLSVMSFGVIQIRLSEGFNFLAIYNKRYILSITLGVMIANIASPLGIVDVIIGGSATFLTLLGASFVAGKISHPIWKIVATTIIFSFSMFTVAGELAFFYQLPFWSTWGIVGLGELISMSLGGVLMHLVNKKIDLSV</sequence>
<evidence type="ECO:0000256" key="1">
    <source>
        <dbReference type="SAM" id="Phobius"/>
    </source>
</evidence>
<gene>
    <name evidence="2" type="ORF">CKN69_03230</name>
</gene>
<feature type="transmembrane region" description="Helical" evidence="1">
    <location>
        <begin position="83"/>
        <end position="103"/>
    </location>
</feature>
<keyword evidence="1" id="KW-1133">Transmembrane helix</keyword>
<keyword evidence="1" id="KW-0472">Membrane</keyword>
<evidence type="ECO:0000313" key="3">
    <source>
        <dbReference type="Proteomes" id="UP000297938"/>
    </source>
</evidence>
<organism evidence="2 3">
    <name type="scientific">Carnobacterium divergens</name>
    <name type="common">Lactobacillus divergens</name>
    <dbReference type="NCBI Taxonomy" id="2748"/>
    <lineage>
        <taxon>Bacteria</taxon>
        <taxon>Bacillati</taxon>
        <taxon>Bacillota</taxon>
        <taxon>Bacilli</taxon>
        <taxon>Lactobacillales</taxon>
        <taxon>Carnobacteriaceae</taxon>
        <taxon>Carnobacterium</taxon>
    </lineage>
</organism>
<feature type="transmembrane region" description="Helical" evidence="1">
    <location>
        <begin position="110"/>
        <end position="134"/>
    </location>
</feature>
<comment type="caution">
    <text evidence="2">The sequence shown here is derived from an EMBL/GenBank/DDBJ whole genome shotgun (WGS) entry which is preliminary data.</text>
</comment>
<proteinExistence type="predicted"/>
<protein>
    <submittedName>
        <fullName evidence="2">QueT transporter family protein</fullName>
    </submittedName>
</protein>
<dbReference type="EMBL" id="NRPP01000007">
    <property type="protein sequence ID" value="TFJ28556.1"/>
    <property type="molecule type" value="Genomic_DNA"/>
</dbReference>
<dbReference type="Proteomes" id="UP000297938">
    <property type="component" value="Unassembled WGS sequence"/>
</dbReference>
<dbReference type="InterPro" id="IPR010387">
    <property type="entry name" value="QueT"/>
</dbReference>
<feature type="transmembrane region" description="Helical" evidence="1">
    <location>
        <begin position="20"/>
        <end position="39"/>
    </location>
</feature>
<name>A0A2R7ZR38_CARDV</name>